<dbReference type="GO" id="GO:0016747">
    <property type="term" value="F:acyltransferase activity, transferring groups other than amino-acyl groups"/>
    <property type="evidence" value="ECO:0007669"/>
    <property type="project" value="InterPro"/>
</dbReference>
<reference evidence="2 3" key="1">
    <citation type="submission" date="2018-02" db="EMBL/GenBank/DDBJ databases">
        <title>Genomic Encyclopedia of Archaeal and Bacterial Type Strains, Phase II (KMG-II): from individual species to whole genera.</title>
        <authorList>
            <person name="Goeker M."/>
        </authorList>
    </citation>
    <scope>NUCLEOTIDE SEQUENCE [LARGE SCALE GENOMIC DNA]</scope>
    <source>
        <strain evidence="2 3">DSM 29526</strain>
    </source>
</reference>
<feature type="domain" description="N-acetyltransferase" evidence="1">
    <location>
        <begin position="1"/>
        <end position="154"/>
    </location>
</feature>
<gene>
    <name evidence="2" type="ORF">CLV84_0932</name>
</gene>
<dbReference type="Gene3D" id="3.40.630.30">
    <property type="match status" value="1"/>
</dbReference>
<evidence type="ECO:0000259" key="1">
    <source>
        <dbReference type="PROSITE" id="PS51186"/>
    </source>
</evidence>
<dbReference type="Pfam" id="PF13527">
    <property type="entry name" value="Acetyltransf_9"/>
    <property type="match status" value="1"/>
</dbReference>
<dbReference type="RefSeq" id="WP_104418548.1">
    <property type="nucleotide sequence ID" value="NZ_PTJC01000005.1"/>
</dbReference>
<keyword evidence="2" id="KW-0808">Transferase</keyword>
<dbReference type="SUPFAM" id="SSF55729">
    <property type="entry name" value="Acyl-CoA N-acyltransferases (Nat)"/>
    <property type="match status" value="1"/>
</dbReference>
<proteinExistence type="predicted"/>
<organism evidence="2 3">
    <name type="scientific">Neolewinella xylanilytica</name>
    <dbReference type="NCBI Taxonomy" id="1514080"/>
    <lineage>
        <taxon>Bacteria</taxon>
        <taxon>Pseudomonadati</taxon>
        <taxon>Bacteroidota</taxon>
        <taxon>Saprospiria</taxon>
        <taxon>Saprospirales</taxon>
        <taxon>Lewinellaceae</taxon>
        <taxon>Neolewinella</taxon>
    </lineage>
</organism>
<sequence length="316" mass="35909">MNLRHATPADLPGIIDLLRASLGDGSTEKSAAFWRWKHEGNPFGASPVMVADDGGRIAGVRAFMRWQWQSRDRTYRALRAVDTATHPDYRGQGIFKRLTLRLIEECRQEGDDFIFNTPNEQSRPGYLKMGWQQLGKLPVRVAPLRPLAIARNLYRQIDHAVPDLGAPNHELLSDPTALQWLEGVGSASARGWWTPPSAAFLRWRYADCPARTYHVAGDPSEFIIVYYGRQQRIGTELRIVEYLVREGAERRAKVALADLRHRYGTDVMTAAPTAALPNYFLPALPIGLILTFRELNHRDPPPIREWRYTLGDLELF</sequence>
<dbReference type="InterPro" id="IPR016181">
    <property type="entry name" value="Acyl_CoA_acyltransferase"/>
</dbReference>
<comment type="caution">
    <text evidence="2">The sequence shown here is derived from an EMBL/GenBank/DDBJ whole genome shotgun (WGS) entry which is preliminary data.</text>
</comment>
<keyword evidence="3" id="KW-1185">Reference proteome</keyword>
<dbReference type="OrthoDB" id="9796381at2"/>
<evidence type="ECO:0000313" key="3">
    <source>
        <dbReference type="Proteomes" id="UP000237662"/>
    </source>
</evidence>
<dbReference type="EMBL" id="PTJC01000005">
    <property type="protein sequence ID" value="PPK87971.1"/>
    <property type="molecule type" value="Genomic_DNA"/>
</dbReference>
<dbReference type="PROSITE" id="PS51186">
    <property type="entry name" value="GNAT"/>
    <property type="match status" value="1"/>
</dbReference>
<protein>
    <submittedName>
        <fullName evidence="2">Acetyltransferase (GNAT) family protein</fullName>
    </submittedName>
</protein>
<name>A0A2S6I902_9BACT</name>
<dbReference type="CDD" id="cd04301">
    <property type="entry name" value="NAT_SF"/>
    <property type="match status" value="1"/>
</dbReference>
<dbReference type="InterPro" id="IPR000182">
    <property type="entry name" value="GNAT_dom"/>
</dbReference>
<dbReference type="Proteomes" id="UP000237662">
    <property type="component" value="Unassembled WGS sequence"/>
</dbReference>
<evidence type="ECO:0000313" key="2">
    <source>
        <dbReference type="EMBL" id="PPK87971.1"/>
    </source>
</evidence>
<accession>A0A2S6I902</accession>
<dbReference type="AlphaFoldDB" id="A0A2S6I902"/>